<dbReference type="GO" id="GO:0016491">
    <property type="term" value="F:oxidoreductase activity"/>
    <property type="evidence" value="ECO:0007669"/>
    <property type="project" value="UniProtKB-KW"/>
</dbReference>
<gene>
    <name evidence="4" type="ORF">C8E97_2265</name>
</gene>
<organism evidence="4 5">
    <name type="scientific">Saccharothrix australiensis</name>
    <dbReference type="NCBI Taxonomy" id="2072"/>
    <lineage>
        <taxon>Bacteria</taxon>
        <taxon>Bacillati</taxon>
        <taxon>Actinomycetota</taxon>
        <taxon>Actinomycetes</taxon>
        <taxon>Pseudonocardiales</taxon>
        <taxon>Pseudonocardiaceae</taxon>
        <taxon>Saccharothrix</taxon>
    </lineage>
</organism>
<dbReference type="SMART" id="SM00822">
    <property type="entry name" value="PKS_KR"/>
    <property type="match status" value="1"/>
</dbReference>
<evidence type="ECO:0000313" key="5">
    <source>
        <dbReference type="Proteomes" id="UP000282084"/>
    </source>
</evidence>
<dbReference type="PANTHER" id="PTHR45024">
    <property type="entry name" value="DEHYDROGENASES, SHORT CHAIN"/>
    <property type="match status" value="1"/>
</dbReference>
<dbReference type="InterPro" id="IPR051687">
    <property type="entry name" value="Peroxisomal_Beta-Oxidation"/>
</dbReference>
<dbReference type="Pfam" id="PF00106">
    <property type="entry name" value="adh_short"/>
    <property type="match status" value="1"/>
</dbReference>
<name>A0A495VWJ4_9PSEU</name>
<keyword evidence="5" id="KW-1185">Reference proteome</keyword>
<dbReference type="InterPro" id="IPR036291">
    <property type="entry name" value="NAD(P)-bd_dom_sf"/>
</dbReference>
<dbReference type="InterPro" id="IPR057326">
    <property type="entry name" value="KR_dom"/>
</dbReference>
<dbReference type="Proteomes" id="UP000282084">
    <property type="component" value="Unassembled WGS sequence"/>
</dbReference>
<comment type="caution">
    <text evidence="4">The sequence shown here is derived from an EMBL/GenBank/DDBJ whole genome shotgun (WGS) entry which is preliminary data.</text>
</comment>
<dbReference type="PRINTS" id="PR00081">
    <property type="entry name" value="GDHRDH"/>
</dbReference>
<reference evidence="4 5" key="1">
    <citation type="submission" date="2018-10" db="EMBL/GenBank/DDBJ databases">
        <title>Sequencing the genomes of 1000 actinobacteria strains.</title>
        <authorList>
            <person name="Klenk H.-P."/>
        </authorList>
    </citation>
    <scope>NUCLEOTIDE SEQUENCE [LARGE SCALE GENOMIC DNA]</scope>
    <source>
        <strain evidence="4 5">DSM 43800</strain>
    </source>
</reference>
<evidence type="ECO:0000256" key="2">
    <source>
        <dbReference type="ARBA" id="ARBA00023002"/>
    </source>
</evidence>
<keyword evidence="2" id="KW-0560">Oxidoreductase</keyword>
<evidence type="ECO:0000313" key="4">
    <source>
        <dbReference type="EMBL" id="RKT53686.1"/>
    </source>
</evidence>
<dbReference type="PANTHER" id="PTHR45024:SF2">
    <property type="entry name" value="SCP2 DOMAIN-CONTAINING PROTEIN"/>
    <property type="match status" value="1"/>
</dbReference>
<dbReference type="EMBL" id="RBXO01000001">
    <property type="protein sequence ID" value="RKT53686.1"/>
    <property type="molecule type" value="Genomic_DNA"/>
</dbReference>
<evidence type="ECO:0000256" key="1">
    <source>
        <dbReference type="ARBA" id="ARBA00006484"/>
    </source>
</evidence>
<feature type="domain" description="Ketoreductase" evidence="3">
    <location>
        <begin position="16"/>
        <end position="211"/>
    </location>
</feature>
<dbReference type="RefSeq" id="WP_246018811.1">
    <property type="nucleotide sequence ID" value="NZ_RBXO01000001.1"/>
</dbReference>
<accession>A0A495VWJ4</accession>
<dbReference type="SUPFAM" id="SSF51735">
    <property type="entry name" value="NAD(P)-binding Rossmann-fold domains"/>
    <property type="match status" value="1"/>
</dbReference>
<sequence length="334" mass="34535">MGNAERGVAVGELVGRTVLVTGAGRGIGRAEARYLAAAGANVVVNDPGVAIDGHGRDEGVATAVVDEIRAAGGRAVADTGSVADWADAERMVARAVEEFGDLHAVVNNAAIEVDKGLERLDEAEFDDVVAVKLKGTFAVSRWAARYWRGRVSDGVRADRAIVNTASGSGLLNPLPTQTNYAAANAGVAAMTAVHAVELRRLGVRVNCVSPSMVRTRLTTPVPGMAEAPSGGGPDPRDPVVVAPLVAYLVSDGCPLTGQVLSVRGGSIAVNHGWSRGARVTKEGALWTVPELAERLAELPLEDPFDRLATALGGALGVEGRDRFEAVVNAELDKG</sequence>
<dbReference type="AlphaFoldDB" id="A0A495VWJ4"/>
<proteinExistence type="inferred from homology"/>
<comment type="similarity">
    <text evidence="1">Belongs to the short-chain dehydrogenases/reductases (SDR) family.</text>
</comment>
<evidence type="ECO:0000259" key="3">
    <source>
        <dbReference type="SMART" id="SM00822"/>
    </source>
</evidence>
<dbReference type="Gene3D" id="3.40.50.720">
    <property type="entry name" value="NAD(P)-binding Rossmann-like Domain"/>
    <property type="match status" value="1"/>
</dbReference>
<protein>
    <submittedName>
        <fullName evidence="4">NAD(P)-dependent dehydrogenase (Short-subunit alcohol dehydrogenase family)</fullName>
    </submittedName>
</protein>
<dbReference type="InterPro" id="IPR002347">
    <property type="entry name" value="SDR_fam"/>
</dbReference>